<gene>
    <name evidence="1" type="ORF">SMRZ_LOCUS11876</name>
</gene>
<name>A0A3P8DMT8_9TREM</name>
<reference evidence="1 2" key="1">
    <citation type="submission" date="2018-11" db="EMBL/GenBank/DDBJ databases">
        <authorList>
            <consortium name="Pathogen Informatics"/>
        </authorList>
    </citation>
    <scope>NUCLEOTIDE SEQUENCE [LARGE SCALE GENOMIC DNA]</scope>
    <source>
        <strain evidence="1 2">Zambia</strain>
    </source>
</reference>
<dbReference type="Proteomes" id="UP000277204">
    <property type="component" value="Unassembled WGS sequence"/>
</dbReference>
<protein>
    <submittedName>
        <fullName evidence="1">Uncharacterized protein</fullName>
    </submittedName>
</protein>
<organism evidence="1 2">
    <name type="scientific">Schistosoma margrebowiei</name>
    <dbReference type="NCBI Taxonomy" id="48269"/>
    <lineage>
        <taxon>Eukaryota</taxon>
        <taxon>Metazoa</taxon>
        <taxon>Spiralia</taxon>
        <taxon>Lophotrochozoa</taxon>
        <taxon>Platyhelminthes</taxon>
        <taxon>Trematoda</taxon>
        <taxon>Digenea</taxon>
        <taxon>Strigeidida</taxon>
        <taxon>Schistosomatoidea</taxon>
        <taxon>Schistosomatidae</taxon>
        <taxon>Schistosoma</taxon>
    </lineage>
</organism>
<dbReference type="AlphaFoldDB" id="A0A3P8DMT8"/>
<proteinExistence type="predicted"/>
<evidence type="ECO:0000313" key="2">
    <source>
        <dbReference type="Proteomes" id="UP000277204"/>
    </source>
</evidence>
<evidence type="ECO:0000313" key="1">
    <source>
        <dbReference type="EMBL" id="VDO97542.1"/>
    </source>
</evidence>
<keyword evidence="2" id="KW-1185">Reference proteome</keyword>
<accession>A0A3P8DMT8</accession>
<dbReference type="EMBL" id="UZAI01006981">
    <property type="protein sequence ID" value="VDO97542.1"/>
    <property type="molecule type" value="Genomic_DNA"/>
</dbReference>
<sequence length="218" mass="25006">MFCRINSDNTCIISELNGFNTIKLLSMTSSSATETSTIIPNKIDYTITALNSNYSTVTKTMTTMNNTLTTMPTTISTSMKFINLKQLWNFILYSNKIVYQKICKLLLQLYTNYSSTINLNKRKELCFNIMKLCYTYIKTEYNELISSIEKQTNYEATISSKLSPSSSSPTSLSCDPEIKSATFKRISRILKLLKRFTVRMNLEMFINDASDDHIPLKR</sequence>